<protein>
    <submittedName>
        <fullName evidence="1">Uncharacterized protein</fullName>
    </submittedName>
</protein>
<reference evidence="1" key="1">
    <citation type="submission" date="2018-03" db="EMBL/GenBank/DDBJ databases">
        <title>Phage therapy in agriculture - a green tech approach to combat plant pathogenic bacteria.</title>
        <authorList>
            <person name="Carstens A.B."/>
            <person name="Djurhuus A.M."/>
            <person name="Hansen L.H."/>
        </authorList>
    </citation>
    <scope>NUCLEOTIDE SEQUENCE [LARGE SCALE GENOMIC DNA]</scope>
</reference>
<dbReference type="RefSeq" id="YP_010095037.1">
    <property type="nucleotide sequence ID" value="NC_055743.1"/>
</dbReference>
<evidence type="ECO:0000313" key="1">
    <source>
        <dbReference type="EMBL" id="AWD90529.1"/>
    </source>
</evidence>
<accession>A0A2S1GMC4</accession>
<proteinExistence type="predicted"/>
<dbReference type="GeneID" id="65112671"/>
<evidence type="ECO:0000313" key="2">
    <source>
        <dbReference type="Proteomes" id="UP000246316"/>
    </source>
</evidence>
<dbReference type="KEGG" id="vg:65112671"/>
<sequence length="57" mass="6418">MKFGTFFINSDPSLAPLDQTSVTFEKAGITLKQGNDIIALDEKQIKQLLSELNKEYK</sequence>
<keyword evidence="2" id="KW-1185">Reference proteome</keyword>
<dbReference type="Pfam" id="PF23819">
    <property type="entry name" value="DUF7189"/>
    <property type="match status" value="1"/>
</dbReference>
<organism evidence="1 2">
    <name type="scientific">Erwinia phage Cronus</name>
    <dbReference type="NCBI Taxonomy" id="2163633"/>
    <lineage>
        <taxon>Viruses</taxon>
        <taxon>Duplodnaviria</taxon>
        <taxon>Heunggongvirae</taxon>
        <taxon>Uroviricota</taxon>
        <taxon>Caudoviricetes</taxon>
        <taxon>Pantevenvirales</taxon>
        <taxon>Straboviridae</taxon>
        <taxon>Tevenvirinae</taxon>
        <taxon>Risoevirus</taxon>
        <taxon>Risoevirus cronus</taxon>
        <taxon>Roskildevirus cronus</taxon>
    </lineage>
</organism>
<name>A0A2S1GMC4_9CAUD</name>
<dbReference type="Proteomes" id="UP000246316">
    <property type="component" value="Segment"/>
</dbReference>
<dbReference type="InterPro" id="IPR055613">
    <property type="entry name" value="DUF7189"/>
</dbReference>
<dbReference type="EMBL" id="MH059636">
    <property type="protein sequence ID" value="AWD90529.1"/>
    <property type="molecule type" value="Genomic_DNA"/>
</dbReference>